<feature type="domain" description="Luciferase-like" evidence="1">
    <location>
        <begin position="2"/>
        <end position="122"/>
    </location>
</feature>
<dbReference type="AlphaFoldDB" id="A0A6J7USK6"/>
<dbReference type="InterPro" id="IPR011251">
    <property type="entry name" value="Luciferase-like_dom"/>
</dbReference>
<dbReference type="Gene3D" id="3.20.20.30">
    <property type="entry name" value="Luciferase-like domain"/>
    <property type="match status" value="1"/>
</dbReference>
<dbReference type="InterPro" id="IPR036661">
    <property type="entry name" value="Luciferase-like_sf"/>
</dbReference>
<dbReference type="Pfam" id="PF00296">
    <property type="entry name" value="Bac_luciferase"/>
    <property type="match status" value="1"/>
</dbReference>
<organism evidence="2">
    <name type="scientific">freshwater metagenome</name>
    <dbReference type="NCBI Taxonomy" id="449393"/>
    <lineage>
        <taxon>unclassified sequences</taxon>
        <taxon>metagenomes</taxon>
        <taxon>ecological metagenomes</taxon>
    </lineage>
</organism>
<gene>
    <name evidence="2" type="ORF">UFOPK4347_01709</name>
</gene>
<dbReference type="SUPFAM" id="SSF51679">
    <property type="entry name" value="Bacterial luciferase-like"/>
    <property type="match status" value="1"/>
</dbReference>
<accession>A0A6J7USK6</accession>
<name>A0A6J7USK6_9ZZZZ</name>
<reference evidence="2" key="1">
    <citation type="submission" date="2020-05" db="EMBL/GenBank/DDBJ databases">
        <authorList>
            <person name="Chiriac C."/>
            <person name="Salcher M."/>
            <person name="Ghai R."/>
            <person name="Kavagutti S V."/>
        </authorList>
    </citation>
    <scope>NUCLEOTIDE SEQUENCE</scope>
</reference>
<dbReference type="GO" id="GO:0016705">
    <property type="term" value="F:oxidoreductase activity, acting on paired donors, with incorporation or reduction of molecular oxygen"/>
    <property type="evidence" value="ECO:0007669"/>
    <property type="project" value="InterPro"/>
</dbReference>
<proteinExistence type="predicted"/>
<sequence length="147" mass="15558">MKAGTAKRSKDLKPLDISAGGILAIGEDNVGDTKAKILNMVRPNSALYIGGMGARGKNFYNDICSAYGYEAEAKLVQDLYLDGKKEEAAAAVPTEMLELTNLVGPKSFIAERVAAFKEAGVTVLSVNPVGPDAAKQVEILRDIVDSI</sequence>
<evidence type="ECO:0000259" key="1">
    <source>
        <dbReference type="Pfam" id="PF00296"/>
    </source>
</evidence>
<evidence type="ECO:0000313" key="2">
    <source>
        <dbReference type="EMBL" id="CAB5068192.1"/>
    </source>
</evidence>
<protein>
    <submittedName>
        <fullName evidence="2">Unannotated protein</fullName>
    </submittedName>
</protein>
<dbReference type="EMBL" id="CAFBQU010000086">
    <property type="protein sequence ID" value="CAB5068192.1"/>
    <property type="molecule type" value="Genomic_DNA"/>
</dbReference>